<reference evidence="2 3" key="1">
    <citation type="submission" date="2018-06" db="EMBL/GenBank/DDBJ databases">
        <title>Genomic Encyclopedia of Archaeal and Bacterial Type Strains, Phase II (KMG-II): from individual species to whole genera.</title>
        <authorList>
            <person name="Goeker M."/>
        </authorList>
    </citation>
    <scope>NUCLEOTIDE SEQUENCE [LARGE SCALE GENOMIC DNA]</scope>
    <source>
        <strain evidence="2 3">DSM 23857</strain>
    </source>
</reference>
<dbReference type="GO" id="GO:0016853">
    <property type="term" value="F:isomerase activity"/>
    <property type="evidence" value="ECO:0007669"/>
    <property type="project" value="UniProtKB-KW"/>
</dbReference>
<feature type="domain" description="SnoaL-like" evidence="1">
    <location>
        <begin position="14"/>
        <end position="106"/>
    </location>
</feature>
<dbReference type="InterPro" id="IPR037401">
    <property type="entry name" value="SnoaL-like"/>
</dbReference>
<accession>A0A327QQB4</accession>
<comment type="caution">
    <text evidence="2">The sequence shown here is derived from an EMBL/GenBank/DDBJ whole genome shotgun (WGS) entry which is preliminary data.</text>
</comment>
<dbReference type="EMBL" id="QLLL01000003">
    <property type="protein sequence ID" value="RAJ06540.1"/>
    <property type="molecule type" value="Genomic_DNA"/>
</dbReference>
<keyword evidence="2" id="KW-0413">Isomerase</keyword>
<gene>
    <name evidence="2" type="ORF">LX64_01667</name>
</gene>
<dbReference type="SUPFAM" id="SSF54427">
    <property type="entry name" value="NTF2-like"/>
    <property type="match status" value="1"/>
</dbReference>
<dbReference type="OrthoDB" id="6692273at2"/>
<sequence>MATQTSKALADQINKAFQDQDWDFFKETLSDDFTWKLIGYKTVGRKEFFDMMKDMPPESTFTPTNIVMNDDYIVVESDGPIAKLKDREQQHYFCDIYKIKDGKIIHMTSYMDTALMQEEDKCRREAQQPA</sequence>
<protein>
    <submittedName>
        <fullName evidence="2">Ketosteroid isomerase-like protein</fullName>
    </submittedName>
</protein>
<dbReference type="InterPro" id="IPR032710">
    <property type="entry name" value="NTF2-like_dom_sf"/>
</dbReference>
<dbReference type="Proteomes" id="UP000249547">
    <property type="component" value="Unassembled WGS sequence"/>
</dbReference>
<keyword evidence="3" id="KW-1185">Reference proteome</keyword>
<evidence type="ECO:0000313" key="3">
    <source>
        <dbReference type="Proteomes" id="UP000249547"/>
    </source>
</evidence>
<dbReference type="AlphaFoldDB" id="A0A327QQB4"/>
<evidence type="ECO:0000259" key="1">
    <source>
        <dbReference type="Pfam" id="PF12680"/>
    </source>
</evidence>
<dbReference type="Gene3D" id="3.10.450.50">
    <property type="match status" value="1"/>
</dbReference>
<name>A0A327QQB4_9BACT</name>
<organism evidence="2 3">
    <name type="scientific">Chitinophaga skermanii</name>
    <dbReference type="NCBI Taxonomy" id="331697"/>
    <lineage>
        <taxon>Bacteria</taxon>
        <taxon>Pseudomonadati</taxon>
        <taxon>Bacteroidota</taxon>
        <taxon>Chitinophagia</taxon>
        <taxon>Chitinophagales</taxon>
        <taxon>Chitinophagaceae</taxon>
        <taxon>Chitinophaga</taxon>
    </lineage>
</organism>
<evidence type="ECO:0000313" key="2">
    <source>
        <dbReference type="EMBL" id="RAJ06540.1"/>
    </source>
</evidence>
<dbReference type="RefSeq" id="WP_111597152.1">
    <property type="nucleotide sequence ID" value="NZ_QLLL01000003.1"/>
</dbReference>
<dbReference type="Pfam" id="PF12680">
    <property type="entry name" value="SnoaL_2"/>
    <property type="match status" value="1"/>
</dbReference>
<proteinExistence type="predicted"/>